<keyword evidence="7" id="KW-0812">Transmembrane</keyword>
<dbReference type="Proteomes" id="UP000221222">
    <property type="component" value="Unassembled WGS sequence"/>
</dbReference>
<evidence type="ECO:0000256" key="10">
    <source>
        <dbReference type="ARBA" id="ARBA00022984"/>
    </source>
</evidence>
<organism evidence="17 18">
    <name type="scientific">Malaciobacter molluscorum LMG 25693</name>
    <dbReference type="NCBI Taxonomy" id="870501"/>
    <lineage>
        <taxon>Bacteria</taxon>
        <taxon>Pseudomonadati</taxon>
        <taxon>Campylobacterota</taxon>
        <taxon>Epsilonproteobacteria</taxon>
        <taxon>Campylobacterales</taxon>
        <taxon>Arcobacteraceae</taxon>
        <taxon>Malaciobacter</taxon>
    </lineage>
</organism>
<feature type="domain" description="Penicillin-binding protein dimerisation" evidence="15">
    <location>
        <begin position="48"/>
        <end position="222"/>
    </location>
</feature>
<keyword evidence="5" id="KW-0121">Carboxypeptidase</keyword>
<evidence type="ECO:0000313" key="18">
    <source>
        <dbReference type="Proteomes" id="UP000221222"/>
    </source>
</evidence>
<keyword evidence="12" id="KW-0472">Membrane</keyword>
<sequence>MKRLNLILIFIVLLMVILLARVYFLSIKSNTYYEELSKQNYIKRVYKAPSRGLIEDRNGVALAINNLGFSITVEPHLRSYKNKNKLLKIVKIISKHFPEYEEEELLKKYKKLDSPYKHDYVDLIDYIAYDDFFSKFTLFNSIEGIKVEPSVKRYYPFHNVASHVIGYVGKASKKDIENNELSRYSGIIGKNGLEKYYNDKLQGTLGYKDIKVNALNKEIEVLEEKKPNENNNLKITIDVRLQKFIQENFKERSGAIIVMDVHNGEILAAASFPEFDNNIFVGGISQKEWDDMRNSFDHPFTNKLVNGLYPPGSIYKMGISLALLKNGLSPNFSVYCSGELQIGNRKFRCWKQTGHGTTDFIKAIRESCDDFFYKASLKVGINKISKTMGELGFGHKTGVDQINEFIGVNPNKEWKRKRYNQPWYIGETVISSIGQGYTLVTPMQIARYTAFLATGKLPYPHFYKGQYKEPKKLDFNPKFLKIIREGMYDVANERFGTAARHLKSKVTLAAKTGTAQVITIPQSEKKRMKESELEYYHRSHAWLNTYGPFRNPQYTVVALVEHGGHGGSTSGPIVAKIYDKLYELGYIKK</sequence>
<evidence type="ECO:0000256" key="11">
    <source>
        <dbReference type="ARBA" id="ARBA00022989"/>
    </source>
</evidence>
<keyword evidence="4" id="KW-0997">Cell inner membrane</keyword>
<dbReference type="SUPFAM" id="SSF56519">
    <property type="entry name" value="Penicillin binding protein dimerisation domain"/>
    <property type="match status" value="1"/>
</dbReference>
<evidence type="ECO:0000256" key="2">
    <source>
        <dbReference type="ARBA" id="ARBA00004236"/>
    </source>
</evidence>
<dbReference type="InterPro" id="IPR036138">
    <property type="entry name" value="PBP_dimer_sf"/>
</dbReference>
<dbReference type="PANTHER" id="PTHR30627:SF2">
    <property type="entry name" value="PEPTIDOGLYCAN D,D-TRANSPEPTIDASE MRDA"/>
    <property type="match status" value="1"/>
</dbReference>
<dbReference type="GO" id="GO:0009252">
    <property type="term" value="P:peptidoglycan biosynthetic process"/>
    <property type="evidence" value="ECO:0007669"/>
    <property type="project" value="UniProtKB-KW"/>
</dbReference>
<comment type="subcellular location">
    <subcellularLocation>
        <location evidence="2">Cell membrane</location>
    </subcellularLocation>
    <subcellularLocation>
        <location evidence="1">Membrane</location>
        <topology evidence="1">Single-pass membrane protein</topology>
    </subcellularLocation>
</comment>
<evidence type="ECO:0000256" key="6">
    <source>
        <dbReference type="ARBA" id="ARBA00022670"/>
    </source>
</evidence>
<dbReference type="InterPro" id="IPR050515">
    <property type="entry name" value="Beta-lactam/transpept"/>
</dbReference>
<keyword evidence="11" id="KW-1133">Transmembrane helix</keyword>
<dbReference type="InterPro" id="IPR017790">
    <property type="entry name" value="Penicillin-binding_protein_2"/>
</dbReference>
<evidence type="ECO:0000256" key="13">
    <source>
        <dbReference type="ARBA" id="ARBA00023316"/>
    </source>
</evidence>
<feature type="domain" description="Penicillin-binding protein transpeptidase" evidence="14">
    <location>
        <begin position="254"/>
        <end position="578"/>
    </location>
</feature>
<dbReference type="NCBIfam" id="TIGR03423">
    <property type="entry name" value="pbp2_mrdA"/>
    <property type="match status" value="1"/>
</dbReference>
<dbReference type="Pfam" id="PF03717">
    <property type="entry name" value="PBP_dimer"/>
    <property type="match status" value="1"/>
</dbReference>
<keyword evidence="3" id="KW-1003">Cell membrane</keyword>
<keyword evidence="9" id="KW-0133">Cell shape</keyword>
<gene>
    <name evidence="17" type="primary">mrdA</name>
    <name evidence="16" type="ORF">AMOL_1665</name>
    <name evidence="17" type="ORF">CPU12_02060</name>
</gene>
<evidence type="ECO:0000256" key="9">
    <source>
        <dbReference type="ARBA" id="ARBA00022960"/>
    </source>
</evidence>
<dbReference type="GO" id="GO:0008360">
    <property type="term" value="P:regulation of cell shape"/>
    <property type="evidence" value="ECO:0007669"/>
    <property type="project" value="UniProtKB-KW"/>
</dbReference>
<evidence type="ECO:0000256" key="7">
    <source>
        <dbReference type="ARBA" id="ARBA00022692"/>
    </source>
</evidence>
<keyword evidence="16" id="KW-0328">Glycosyltransferase</keyword>
<dbReference type="SUPFAM" id="SSF56601">
    <property type="entry name" value="beta-lactamase/transpeptidase-like"/>
    <property type="match status" value="1"/>
</dbReference>
<dbReference type="GO" id="GO:0006508">
    <property type="term" value="P:proteolysis"/>
    <property type="evidence" value="ECO:0007669"/>
    <property type="project" value="UniProtKB-KW"/>
</dbReference>
<keyword evidence="8" id="KW-0378">Hydrolase</keyword>
<dbReference type="PANTHER" id="PTHR30627">
    <property type="entry name" value="PEPTIDOGLYCAN D,D-TRANSPEPTIDASE"/>
    <property type="match status" value="1"/>
</dbReference>
<dbReference type="RefSeq" id="WP_099341414.1">
    <property type="nucleotide sequence ID" value="NZ_CP032098.1"/>
</dbReference>
<evidence type="ECO:0000256" key="8">
    <source>
        <dbReference type="ARBA" id="ARBA00022801"/>
    </source>
</evidence>
<dbReference type="GO" id="GO:0005886">
    <property type="term" value="C:plasma membrane"/>
    <property type="evidence" value="ECO:0007669"/>
    <property type="project" value="UniProtKB-SubCell"/>
</dbReference>
<accession>A0A2G1DKX6</accession>
<evidence type="ECO:0000256" key="12">
    <source>
        <dbReference type="ARBA" id="ARBA00023136"/>
    </source>
</evidence>
<dbReference type="InterPro" id="IPR001460">
    <property type="entry name" value="PCN-bd_Tpept"/>
</dbReference>
<dbReference type="InterPro" id="IPR005311">
    <property type="entry name" value="PBP_dimer"/>
</dbReference>
<dbReference type="EMBL" id="NXFY01000002">
    <property type="protein sequence ID" value="PHO19054.1"/>
    <property type="molecule type" value="Genomic_DNA"/>
</dbReference>
<evidence type="ECO:0000256" key="1">
    <source>
        <dbReference type="ARBA" id="ARBA00004167"/>
    </source>
</evidence>
<dbReference type="GO" id="GO:0016757">
    <property type="term" value="F:glycosyltransferase activity"/>
    <property type="evidence" value="ECO:0007669"/>
    <property type="project" value="UniProtKB-KW"/>
</dbReference>
<dbReference type="Gene3D" id="3.90.1310.10">
    <property type="entry name" value="Penicillin-binding protein 2a (Domain 2)"/>
    <property type="match status" value="1"/>
</dbReference>
<dbReference type="FunFam" id="3.40.710.10:FF:000024">
    <property type="entry name" value="Penicillin-binding protein 2"/>
    <property type="match status" value="1"/>
</dbReference>
<dbReference type="AlphaFoldDB" id="A0A2G1DKX6"/>
<dbReference type="Gene3D" id="3.30.1390.30">
    <property type="entry name" value="Penicillin-binding protein 2a, domain 3"/>
    <property type="match status" value="1"/>
</dbReference>
<name>A0A2G1DKX6_9BACT</name>
<proteinExistence type="predicted"/>
<dbReference type="KEGG" id="amol:AMOL_1665"/>
<keyword evidence="18" id="KW-1185">Reference proteome</keyword>
<keyword evidence="13" id="KW-0961">Cell wall biogenesis/degradation</keyword>
<evidence type="ECO:0000313" key="17">
    <source>
        <dbReference type="EMBL" id="PHO19054.1"/>
    </source>
</evidence>
<dbReference type="GO" id="GO:0009002">
    <property type="term" value="F:serine-type D-Ala-D-Ala carboxypeptidase activity"/>
    <property type="evidence" value="ECO:0007669"/>
    <property type="project" value="InterPro"/>
</dbReference>
<keyword evidence="16" id="KW-0808">Transferase</keyword>
<evidence type="ECO:0000259" key="14">
    <source>
        <dbReference type="Pfam" id="PF00905"/>
    </source>
</evidence>
<protein>
    <submittedName>
        <fullName evidence="17">Penicillin-binding protein 2</fullName>
        <ecNumber evidence="16">2.4.2.-</ecNumber>
    </submittedName>
</protein>
<keyword evidence="10" id="KW-0573">Peptidoglycan synthesis</keyword>
<evidence type="ECO:0000256" key="5">
    <source>
        <dbReference type="ARBA" id="ARBA00022645"/>
    </source>
</evidence>
<reference evidence="17 18" key="1">
    <citation type="submission" date="2017-09" db="EMBL/GenBank/DDBJ databases">
        <title>Arcobacter canalis sp. nov., a new species isolated from a water canal contaminated with urban sewage.</title>
        <authorList>
            <person name="Perez-Cataluna A."/>
            <person name="Salas-Masso N."/>
            <person name="Figueras M.J."/>
        </authorList>
    </citation>
    <scope>NUCLEOTIDE SEQUENCE [LARGE SCALE GENOMIC DNA]</scope>
    <source>
        <strain evidence="17 18">F98-3</strain>
    </source>
</reference>
<dbReference type="Proteomes" id="UP000262712">
    <property type="component" value="Chromosome"/>
</dbReference>
<dbReference type="Gene3D" id="3.40.710.10">
    <property type="entry name" value="DD-peptidase/beta-lactamase superfamily"/>
    <property type="match status" value="1"/>
</dbReference>
<dbReference type="GO" id="GO:0071972">
    <property type="term" value="F:peptidoglycan L,D-transpeptidase activity"/>
    <property type="evidence" value="ECO:0007669"/>
    <property type="project" value="TreeGrafter"/>
</dbReference>
<evidence type="ECO:0000259" key="15">
    <source>
        <dbReference type="Pfam" id="PF03717"/>
    </source>
</evidence>
<dbReference type="GO" id="GO:0071555">
    <property type="term" value="P:cell wall organization"/>
    <property type="evidence" value="ECO:0007669"/>
    <property type="project" value="UniProtKB-KW"/>
</dbReference>
<dbReference type="EC" id="2.4.2.-" evidence="16"/>
<evidence type="ECO:0000256" key="3">
    <source>
        <dbReference type="ARBA" id="ARBA00022475"/>
    </source>
</evidence>
<reference evidence="16 19" key="2">
    <citation type="submission" date="2018-08" db="EMBL/GenBank/DDBJ databases">
        <title>Complete genome of the Arcobacter molluscorum type strain LMG 25693.</title>
        <authorList>
            <person name="Miller W.G."/>
            <person name="Yee E."/>
            <person name="Bono J.L."/>
        </authorList>
    </citation>
    <scope>NUCLEOTIDE SEQUENCE [LARGE SCALE GENOMIC DNA]</scope>
    <source>
        <strain evidence="16 19">CECT 7696</strain>
    </source>
</reference>
<dbReference type="EMBL" id="CP032098">
    <property type="protein sequence ID" value="AXX92630.1"/>
    <property type="molecule type" value="Genomic_DNA"/>
</dbReference>
<evidence type="ECO:0000313" key="19">
    <source>
        <dbReference type="Proteomes" id="UP000262712"/>
    </source>
</evidence>
<dbReference type="Pfam" id="PF00905">
    <property type="entry name" value="Transpeptidase"/>
    <property type="match status" value="1"/>
</dbReference>
<dbReference type="GO" id="GO:0008658">
    <property type="term" value="F:penicillin binding"/>
    <property type="evidence" value="ECO:0007669"/>
    <property type="project" value="InterPro"/>
</dbReference>
<evidence type="ECO:0000256" key="4">
    <source>
        <dbReference type="ARBA" id="ARBA00022519"/>
    </source>
</evidence>
<evidence type="ECO:0000313" key="16">
    <source>
        <dbReference type="EMBL" id="AXX92630.1"/>
    </source>
</evidence>
<dbReference type="InterPro" id="IPR012338">
    <property type="entry name" value="Beta-lactam/transpept-like"/>
</dbReference>
<keyword evidence="6" id="KW-0645">Protease</keyword>